<geneLocation type="plasmid" evidence="1 2">
    <name>pBVIE01</name>
</geneLocation>
<proteinExistence type="predicted"/>
<dbReference type="AlphaFoldDB" id="A4JTQ9"/>
<evidence type="ECO:0000313" key="1">
    <source>
        <dbReference type="EMBL" id="ABO59662.1"/>
    </source>
</evidence>
<protein>
    <submittedName>
        <fullName evidence="1">Uncharacterized protein</fullName>
    </submittedName>
</protein>
<dbReference type="EMBL" id="CP000617">
    <property type="protein sequence ID" value="ABO59662.1"/>
    <property type="molecule type" value="Genomic_DNA"/>
</dbReference>
<reference evidence="1 2" key="1">
    <citation type="submission" date="2007-03" db="EMBL/GenBank/DDBJ databases">
        <title>Complete sequence of plasmid pBVIE01 of Burkholderia vietnamiensis G4.</title>
        <authorList>
            <consortium name="US DOE Joint Genome Institute"/>
            <person name="Copeland A."/>
            <person name="Lucas S."/>
            <person name="Lapidus A."/>
            <person name="Barry K."/>
            <person name="Detter J.C."/>
            <person name="Glavina del Rio T."/>
            <person name="Hammon N."/>
            <person name="Israni S."/>
            <person name="Dalin E."/>
            <person name="Tice H."/>
            <person name="Pitluck S."/>
            <person name="Chain P."/>
            <person name="Malfatti S."/>
            <person name="Shin M."/>
            <person name="Vergez L."/>
            <person name="Schmutz J."/>
            <person name="Larimer F."/>
            <person name="Land M."/>
            <person name="Hauser L."/>
            <person name="Kyrpides N."/>
            <person name="Tiedje J."/>
            <person name="Richardson P."/>
        </authorList>
    </citation>
    <scope>NUCLEOTIDE SEQUENCE [LARGE SCALE GENOMIC DNA]</scope>
    <source>
        <strain evidence="2">G4 / LMG 22486</strain>
        <plasmid evidence="1 2">pBVIE01</plasmid>
    </source>
</reference>
<sequence length="178" mass="19954">MKSLDQLTKELCNQYGDFMKTTEVAIRLRSHPNTVKKIPESELPRRRRLGRGGCVFLTESVARYIVDHHYPHVSSTDNRLVSAVLIGSPTPLGDTTAERLRAVGKDAAKLLLQLSREYKSLPFEGDLALHKLGVDRDRGEQQLQSLTDNALLDVDVLGFFTIKPETRKDLNDANGGWL</sequence>
<keyword evidence="1" id="KW-0614">Plasmid</keyword>
<name>A4JTQ9_BURVG</name>
<dbReference type="Proteomes" id="UP000002287">
    <property type="component" value="Plasmid pBVIE01"/>
</dbReference>
<dbReference type="HOGENOM" id="CLU_1507911_0_0_4"/>
<accession>A4JTQ9</accession>
<dbReference type="KEGG" id="bvi:Bcep1808_6774"/>
<gene>
    <name evidence="1" type="ordered locus">Bcep1808_6774</name>
</gene>
<organism evidence="1 2">
    <name type="scientific">Burkholderia vietnamiensis (strain G4 / LMG 22486)</name>
    <name type="common">Burkholderia cepacia (strain R1808)</name>
    <dbReference type="NCBI Taxonomy" id="269482"/>
    <lineage>
        <taxon>Bacteria</taxon>
        <taxon>Pseudomonadati</taxon>
        <taxon>Pseudomonadota</taxon>
        <taxon>Betaproteobacteria</taxon>
        <taxon>Burkholderiales</taxon>
        <taxon>Burkholderiaceae</taxon>
        <taxon>Burkholderia</taxon>
        <taxon>Burkholderia cepacia complex</taxon>
    </lineage>
</organism>
<evidence type="ECO:0000313" key="2">
    <source>
        <dbReference type="Proteomes" id="UP000002287"/>
    </source>
</evidence>